<reference evidence="3" key="1">
    <citation type="submission" date="2021-05" db="EMBL/GenBank/DDBJ databases">
        <title>The genome of the haptophyte Pavlova lutheri (Diacronema luteri, Pavlovales) - a model for lipid biosynthesis in eukaryotic algae.</title>
        <authorList>
            <person name="Hulatt C.J."/>
            <person name="Posewitz M.C."/>
        </authorList>
    </citation>
    <scope>NUCLEOTIDE SEQUENCE</scope>
    <source>
        <strain evidence="3">NIVA-4/92</strain>
    </source>
</reference>
<accession>A0A8J5X3Z2</accession>
<organism evidence="3 4">
    <name type="scientific">Diacronema lutheri</name>
    <name type="common">Unicellular marine alga</name>
    <name type="synonym">Monochrysis lutheri</name>
    <dbReference type="NCBI Taxonomy" id="2081491"/>
    <lineage>
        <taxon>Eukaryota</taxon>
        <taxon>Haptista</taxon>
        <taxon>Haptophyta</taxon>
        <taxon>Pavlovophyceae</taxon>
        <taxon>Pavlovales</taxon>
        <taxon>Pavlovaceae</taxon>
        <taxon>Diacronema</taxon>
    </lineage>
</organism>
<dbReference type="Gene3D" id="2.70.98.30">
    <property type="entry name" value="Golgi alpha-mannosidase II, domain 4"/>
    <property type="match status" value="1"/>
</dbReference>
<dbReference type="PANTHER" id="PTHR31983">
    <property type="entry name" value="ENDO-1,3(4)-BETA-GLUCANASE 1"/>
    <property type="match status" value="1"/>
</dbReference>
<dbReference type="InterPro" id="IPR040451">
    <property type="entry name" value="GH81_N"/>
</dbReference>
<dbReference type="Proteomes" id="UP000751190">
    <property type="component" value="Unassembled WGS sequence"/>
</dbReference>
<evidence type="ECO:0000259" key="2">
    <source>
        <dbReference type="Pfam" id="PF03639"/>
    </source>
</evidence>
<feature type="chain" id="PRO_5035246857" description="Glycosyl hydrolase family 81 N-terminal domain-containing protein" evidence="1">
    <location>
        <begin position="18"/>
        <end position="388"/>
    </location>
</feature>
<dbReference type="OrthoDB" id="10537511at2759"/>
<name>A0A8J5X3Z2_DIALT</name>
<dbReference type="EMBL" id="JAGTXO010000080">
    <property type="protein sequence ID" value="KAG8457139.1"/>
    <property type="molecule type" value="Genomic_DNA"/>
</dbReference>
<comment type="caution">
    <text evidence="3">The sequence shown here is derived from an EMBL/GenBank/DDBJ whole genome shotgun (WGS) entry which is preliminary data.</text>
</comment>
<evidence type="ECO:0000256" key="1">
    <source>
        <dbReference type="SAM" id="SignalP"/>
    </source>
</evidence>
<feature type="non-terminal residue" evidence="3">
    <location>
        <position position="1"/>
    </location>
</feature>
<evidence type="ECO:0000313" key="4">
    <source>
        <dbReference type="Proteomes" id="UP000751190"/>
    </source>
</evidence>
<feature type="signal peptide" evidence="1">
    <location>
        <begin position="1"/>
        <end position="17"/>
    </location>
</feature>
<protein>
    <recommendedName>
        <fullName evidence="2">Glycosyl hydrolase family 81 N-terminal domain-containing protein</fullName>
    </recommendedName>
</protein>
<dbReference type="Pfam" id="PF03639">
    <property type="entry name" value="Glyco_hydro_81"/>
    <property type="match status" value="1"/>
</dbReference>
<dbReference type="GO" id="GO:0052861">
    <property type="term" value="F:endo-1,3(4)-beta-glucanase activity"/>
    <property type="evidence" value="ECO:0007669"/>
    <property type="project" value="InterPro"/>
</dbReference>
<keyword evidence="1" id="KW-0732">Signal</keyword>
<keyword evidence="4" id="KW-1185">Reference proteome</keyword>
<feature type="domain" description="Glycosyl hydrolase family 81 N-terminal" evidence="2">
    <location>
        <begin position="64"/>
        <end position="328"/>
    </location>
</feature>
<dbReference type="InterPro" id="IPR005200">
    <property type="entry name" value="Endo-beta-glucanase"/>
</dbReference>
<gene>
    <name evidence="3" type="ORF">KFE25_004106</name>
</gene>
<dbReference type="PANTHER" id="PTHR31983:SF0">
    <property type="entry name" value="GLUCAN ENDO-1,3-BETA-D-GLUCOSIDASE 2"/>
    <property type="match status" value="1"/>
</dbReference>
<evidence type="ECO:0000313" key="3">
    <source>
        <dbReference type="EMBL" id="KAG8457139.1"/>
    </source>
</evidence>
<proteinExistence type="predicted"/>
<sequence>MHAHVCALLFAATRATARVAPYSRLNPAELGVDVVKRGKEQAPAADRWAAMEGAPDAAGSLARPTNAWWTNFVLGQGPSELENANGFAIPYVLWPAKRGISAGLPFVLAQANQIENGFDSTISFVTLGASDVRTGHRVARSDALSVSLEWEGTAAAPTAHAGAGGAGPHAHAPIVRGSPYLTMEYRGTTPFFDSAQSLDPQVGFAVDGEPGVCPGKFRGRRFEFVLVETDETWVVWSSHEVEVGCQTDGALLQAAAPLSDGVWRAALTNNCTLGRSAHHCRKSPPADPEPPIFADILEAHAVTYPISAEVDLHAAGDDAAVRIRWGTRTMGDGSNGGRGKPAPALLMSAMEHHRRMGLCGGAGGKAEMVDGVYQRNMNGGLSLVIANE</sequence>
<dbReference type="AlphaFoldDB" id="A0A8J5X3Z2"/>